<feature type="domain" description="ABC transporter" evidence="12">
    <location>
        <begin position="147"/>
        <end position="379"/>
    </location>
</feature>
<comment type="similarity">
    <text evidence="2">Belongs to the ABC transporter superfamily. ABCC family. Conjugate transporter (TC 3.A.1.208) subfamily.</text>
</comment>
<dbReference type="SMART" id="SM00382">
    <property type="entry name" value="AAA"/>
    <property type="match status" value="1"/>
</dbReference>
<feature type="transmembrane region" description="Helical" evidence="11">
    <location>
        <begin position="578"/>
        <end position="611"/>
    </location>
</feature>
<keyword evidence="6" id="KW-0547">Nucleotide-binding</keyword>
<dbReference type="GO" id="GO:0140359">
    <property type="term" value="F:ABC-type transporter activity"/>
    <property type="evidence" value="ECO:0007669"/>
    <property type="project" value="InterPro"/>
</dbReference>
<feature type="domain" description="ABC transmembrane type-1" evidence="13">
    <location>
        <begin position="438"/>
        <end position="696"/>
    </location>
</feature>
<keyword evidence="8 11" id="KW-1133">Transmembrane helix</keyword>
<organism evidence="14 15">
    <name type="scientific">Oleoguttula mirabilis</name>
    <dbReference type="NCBI Taxonomy" id="1507867"/>
    <lineage>
        <taxon>Eukaryota</taxon>
        <taxon>Fungi</taxon>
        <taxon>Dikarya</taxon>
        <taxon>Ascomycota</taxon>
        <taxon>Pezizomycotina</taxon>
        <taxon>Dothideomycetes</taxon>
        <taxon>Dothideomycetidae</taxon>
        <taxon>Mycosphaerellales</taxon>
        <taxon>Teratosphaeriaceae</taxon>
        <taxon>Oleoguttula</taxon>
    </lineage>
</organism>
<keyword evidence="9 11" id="KW-0472">Membrane</keyword>
<dbReference type="SUPFAM" id="SSF52540">
    <property type="entry name" value="P-loop containing nucleoside triphosphate hydrolases"/>
    <property type="match status" value="2"/>
</dbReference>
<feature type="domain" description="ABC transmembrane type-1" evidence="13">
    <location>
        <begin position="57"/>
        <end position="178"/>
    </location>
</feature>
<dbReference type="Pfam" id="PF00664">
    <property type="entry name" value="ABC_membrane"/>
    <property type="match status" value="2"/>
</dbReference>
<dbReference type="FunFam" id="3.40.50.300:FF:000610">
    <property type="entry name" value="Multidrug resistance-associated ABC transporter"/>
    <property type="match status" value="1"/>
</dbReference>
<feature type="compositionally biased region" description="Basic and acidic residues" evidence="10">
    <location>
        <begin position="374"/>
        <end position="386"/>
    </location>
</feature>
<dbReference type="InterPro" id="IPR003439">
    <property type="entry name" value="ABC_transporter-like_ATP-bd"/>
</dbReference>
<comment type="caution">
    <text evidence="14">The sequence shown here is derived from an EMBL/GenBank/DDBJ whole genome shotgun (WGS) entry which is preliminary data.</text>
</comment>
<evidence type="ECO:0000256" key="2">
    <source>
        <dbReference type="ARBA" id="ARBA00009726"/>
    </source>
</evidence>
<evidence type="ECO:0000256" key="7">
    <source>
        <dbReference type="ARBA" id="ARBA00022840"/>
    </source>
</evidence>
<keyword evidence="15" id="KW-1185">Reference proteome</keyword>
<dbReference type="InterPro" id="IPR050173">
    <property type="entry name" value="ABC_transporter_C-like"/>
</dbReference>
<dbReference type="FunFam" id="1.20.1560.10:FF:000013">
    <property type="entry name" value="ABC transporter C family member 2"/>
    <property type="match status" value="1"/>
</dbReference>
<evidence type="ECO:0000256" key="6">
    <source>
        <dbReference type="ARBA" id="ARBA00022741"/>
    </source>
</evidence>
<dbReference type="SUPFAM" id="SSF90123">
    <property type="entry name" value="ABC transporter transmembrane region"/>
    <property type="match status" value="2"/>
</dbReference>
<evidence type="ECO:0000256" key="1">
    <source>
        <dbReference type="ARBA" id="ARBA00004141"/>
    </source>
</evidence>
<evidence type="ECO:0000256" key="9">
    <source>
        <dbReference type="ARBA" id="ARBA00023136"/>
    </source>
</evidence>
<dbReference type="InterPro" id="IPR011527">
    <property type="entry name" value="ABC1_TM_dom"/>
</dbReference>
<keyword evidence="3" id="KW-0813">Transport</keyword>
<dbReference type="InterPro" id="IPR036640">
    <property type="entry name" value="ABC1_TM_sf"/>
</dbReference>
<feature type="transmembrane region" description="Helical" evidence="11">
    <location>
        <begin position="670"/>
        <end position="699"/>
    </location>
</feature>
<feature type="transmembrane region" description="Helical" evidence="11">
    <location>
        <begin position="85"/>
        <end position="107"/>
    </location>
</feature>
<sequence>MKLVQNTGSKAHKPSSNGIVEDEDAYEMDTFLPQDKSDEEKQKAEGAEADDSAAKGIVNLLGVDVQRVAEFCGYNMDLLRGLVKIVIAAFLLASLLGWWSTLAGFAVPVPLQPLNRVATRYYTSKQLEVMAARDNKAYVVTEALHGIRQIKFSATESQWEKRILAARERELQAQWNVLEWTISAVPTTVTEMLDASAPPMNMRNSERVTMDEWIMPAAVAHVGQVPWIENASVKDAILFGLPYRHDRYAQVLHACALLEDIAMLPDGEDTEVGGTGINISGGQRWRLTLARALYSRAGILVLDDIFSAVDSHVGRHLLEQAILGPLGGGRTIILVTHHIGLVERHAAYLVTLHSDGTATALRKSVDKVDVLSSLRDSRPKHSEGPSRDGPIQDGMLNEDSPTVKPRKFVEDETRVEGRVKWAVYSTYLSASGGLRYWILTFALFSLAALMTVARSYWLALRTAAYTVDETHAMMSTRALDASDPQPPSPPHMLFYLGIYITISLVSVSLVAIKIIFVLVASLRAARQLFEVATRNVLRAQLRWLDTQPVGRILNRFVGDFALIDSKLGGDMTWCANGLFSLVTIIAAALFVSLWMLVPVAVLSLLCIYVVYLYLDAARDIKRLESNARSPMFKLIGSTLSGLATIRSFGRVDDYLVRMHGHIDRYAQSSWYILLATQWMTFRQGIIGVAFTLCIAVGVARFPVDASLAGFALSFALDFSAVAEKTISRYTSTELDMNSMERVLEYMQLRTEPSNGADAASSWPSQGRIDIRDLTVGYAEGLNPVLKGVSFSVQSCQRIGIVGRTGSGKSSLTLALFRFLEPRQGSIEIDGVDIATLKLHDLRHRLAIIPQDPVLFSGTLRSNLDPFDEHPDDTLMEALDRVNSTRARQGEEEHTKLSAASPRRLGIFRDLSSPITRGGANLNQGEKQLVCLARAMITRPKVLVLDEATSAVDMETDTLIQRSIREEFRSSTLLVVAHRLSTVADFDKILVLSEGRVVEYDAPRVLMQQKGPFWRMLQESGEQEALGHLLSL</sequence>
<dbReference type="CDD" id="cd18604">
    <property type="entry name" value="ABC_6TM_VMR1_D2_like"/>
    <property type="match status" value="1"/>
</dbReference>
<dbReference type="InterPro" id="IPR027417">
    <property type="entry name" value="P-loop_NTPase"/>
</dbReference>
<feature type="transmembrane region" description="Helical" evidence="11">
    <location>
        <begin position="436"/>
        <end position="457"/>
    </location>
</feature>
<feature type="compositionally biased region" description="Polar residues" evidence="10">
    <location>
        <begin position="1"/>
        <end position="18"/>
    </location>
</feature>
<evidence type="ECO:0000256" key="11">
    <source>
        <dbReference type="SAM" id="Phobius"/>
    </source>
</evidence>
<dbReference type="AlphaFoldDB" id="A0AAV9JU02"/>
<dbReference type="InterPro" id="IPR003593">
    <property type="entry name" value="AAA+_ATPase"/>
</dbReference>
<accession>A0AAV9JU02</accession>
<feature type="compositionally biased region" description="Basic and acidic residues" evidence="10">
    <location>
        <begin position="35"/>
        <end position="46"/>
    </location>
</feature>
<evidence type="ECO:0000313" key="14">
    <source>
        <dbReference type="EMBL" id="KAK4549168.1"/>
    </source>
</evidence>
<reference evidence="14 15" key="1">
    <citation type="submission" date="2021-11" db="EMBL/GenBank/DDBJ databases">
        <title>Black yeast isolated from Biological Soil Crust.</title>
        <authorList>
            <person name="Kurbessoian T."/>
        </authorList>
    </citation>
    <scope>NUCLEOTIDE SEQUENCE [LARGE SCALE GENOMIC DNA]</scope>
    <source>
        <strain evidence="14 15">CCFEE 5522</strain>
    </source>
</reference>
<evidence type="ECO:0000259" key="13">
    <source>
        <dbReference type="PROSITE" id="PS50929"/>
    </source>
</evidence>
<protein>
    <submittedName>
        <fullName evidence="14">Uncharacterized protein</fullName>
    </submittedName>
</protein>
<dbReference type="GO" id="GO:0005524">
    <property type="term" value="F:ATP binding"/>
    <property type="evidence" value="ECO:0007669"/>
    <property type="project" value="UniProtKB-KW"/>
</dbReference>
<keyword evidence="7" id="KW-0067">ATP-binding</keyword>
<evidence type="ECO:0000256" key="3">
    <source>
        <dbReference type="ARBA" id="ARBA00022448"/>
    </source>
</evidence>
<proteinExistence type="inferred from homology"/>
<gene>
    <name evidence="14" type="ORF">LTR36_007626</name>
</gene>
<dbReference type="PANTHER" id="PTHR24223">
    <property type="entry name" value="ATP-BINDING CASSETTE SUB-FAMILY C"/>
    <property type="match status" value="1"/>
</dbReference>
<feature type="region of interest" description="Disordered" evidence="10">
    <location>
        <begin position="1"/>
        <end position="50"/>
    </location>
</feature>
<dbReference type="GO" id="GO:0005737">
    <property type="term" value="C:cytoplasm"/>
    <property type="evidence" value="ECO:0007669"/>
    <property type="project" value="UniProtKB-ARBA"/>
</dbReference>
<evidence type="ECO:0000313" key="15">
    <source>
        <dbReference type="Proteomes" id="UP001324427"/>
    </source>
</evidence>
<evidence type="ECO:0000259" key="12">
    <source>
        <dbReference type="PROSITE" id="PS50893"/>
    </source>
</evidence>
<dbReference type="PROSITE" id="PS50929">
    <property type="entry name" value="ABC_TM1F"/>
    <property type="match status" value="2"/>
</dbReference>
<evidence type="ECO:0000256" key="5">
    <source>
        <dbReference type="ARBA" id="ARBA00022737"/>
    </source>
</evidence>
<dbReference type="Gene3D" id="1.20.1560.10">
    <property type="entry name" value="ABC transporter type 1, transmembrane domain"/>
    <property type="match status" value="2"/>
</dbReference>
<evidence type="ECO:0000256" key="4">
    <source>
        <dbReference type="ARBA" id="ARBA00022692"/>
    </source>
</evidence>
<keyword evidence="5" id="KW-0677">Repeat</keyword>
<dbReference type="EMBL" id="JAVFHQ010000005">
    <property type="protein sequence ID" value="KAK4549168.1"/>
    <property type="molecule type" value="Genomic_DNA"/>
</dbReference>
<feature type="domain" description="ABC transporter" evidence="12">
    <location>
        <begin position="770"/>
        <end position="1018"/>
    </location>
</feature>
<comment type="subcellular location">
    <subcellularLocation>
        <location evidence="1">Membrane</location>
        <topology evidence="1">Multi-pass membrane protein</topology>
    </subcellularLocation>
</comment>
<dbReference type="Pfam" id="PF00005">
    <property type="entry name" value="ABC_tran"/>
    <property type="match status" value="1"/>
</dbReference>
<evidence type="ECO:0000256" key="8">
    <source>
        <dbReference type="ARBA" id="ARBA00022989"/>
    </source>
</evidence>
<dbReference type="GO" id="GO:0016887">
    <property type="term" value="F:ATP hydrolysis activity"/>
    <property type="evidence" value="ECO:0007669"/>
    <property type="project" value="InterPro"/>
</dbReference>
<evidence type="ECO:0000256" key="10">
    <source>
        <dbReference type="SAM" id="MobiDB-lite"/>
    </source>
</evidence>
<dbReference type="GO" id="GO:0016020">
    <property type="term" value="C:membrane"/>
    <property type="evidence" value="ECO:0007669"/>
    <property type="project" value="UniProtKB-SubCell"/>
</dbReference>
<dbReference type="Proteomes" id="UP001324427">
    <property type="component" value="Unassembled WGS sequence"/>
</dbReference>
<feature type="transmembrane region" description="Helical" evidence="11">
    <location>
        <begin position="492"/>
        <end position="519"/>
    </location>
</feature>
<keyword evidence="4 11" id="KW-0812">Transmembrane</keyword>
<feature type="region of interest" description="Disordered" evidence="10">
    <location>
        <begin position="374"/>
        <end position="404"/>
    </location>
</feature>
<dbReference type="Gene3D" id="3.40.50.300">
    <property type="entry name" value="P-loop containing nucleotide triphosphate hydrolases"/>
    <property type="match status" value="2"/>
</dbReference>
<dbReference type="CDD" id="cd03244">
    <property type="entry name" value="ABCC_MRP_domain2"/>
    <property type="match status" value="1"/>
</dbReference>
<name>A0AAV9JU02_9PEZI</name>
<dbReference type="PANTHER" id="PTHR24223:SF456">
    <property type="entry name" value="MULTIDRUG RESISTANCE-ASSOCIATED PROTEIN LETHAL(2)03659"/>
    <property type="match status" value="1"/>
</dbReference>
<dbReference type="PROSITE" id="PS50893">
    <property type="entry name" value="ABC_TRANSPORTER_2"/>
    <property type="match status" value="2"/>
</dbReference>